<evidence type="ECO:0000313" key="1">
    <source>
        <dbReference type="EMBL" id="NMO94986.1"/>
    </source>
</evidence>
<dbReference type="Proteomes" id="UP000565468">
    <property type="component" value="Unassembled WGS sequence"/>
</dbReference>
<proteinExistence type="predicted"/>
<reference evidence="1 2" key="1">
    <citation type="submission" date="2020-04" db="EMBL/GenBank/DDBJ databases">
        <title>Paenibacillus algicola sp. nov., a novel marine bacterium producing alginate lyase.</title>
        <authorList>
            <person name="Huang H."/>
        </authorList>
    </citation>
    <scope>NUCLEOTIDE SEQUENCE [LARGE SCALE GENOMIC DNA]</scope>
    <source>
        <strain evidence="1 2">L7-75</strain>
    </source>
</reference>
<dbReference type="InterPro" id="IPR029470">
    <property type="entry name" value="PDDEXK_4"/>
</dbReference>
<gene>
    <name evidence="1" type="ORF">HII30_04165</name>
</gene>
<keyword evidence="2" id="KW-1185">Reference proteome</keyword>
<sequence length="400" mass="46534">MSDMDELYHKINRFVTNNDLLELLNSRINEFNPFKVMKVDQFEIRHSNILAWLLNPRENHFLSDLVLKKVTAEVICRDIDIKNHDLKVSDILLGSFHILVFSRSNDFILLIENKVHAGLESHQLEKYIQLVKDHYPGVQHIIPVFLTLNGEEAPHSEYFSLAHLDILSILKSILTLNKENMNSKIHNFISYYTKTLEVLTLQDEQLIKLCRDIYKHHREAIETIIKYGVTSTSTLNQAAEVLKSELNDIGHGENPDFFLSDKEYWFMPNMIDQQLPRLLKKWKSPRPISYFFAAEEKKLRLILEVGPITDGHTRLKLLNYINDNDPDHLLSIKSNALKKLNGSFTRIRAKSVDISDWTDADLVVERMNYLLEKGFKYNEVNHYLGTLLQQFSLGNSSDTI</sequence>
<protein>
    <submittedName>
        <fullName evidence="1">PD-(D/E)XK nuclease family protein</fullName>
    </submittedName>
</protein>
<name>A0A848M343_PAELE</name>
<dbReference type="AlphaFoldDB" id="A0A848M343"/>
<accession>A0A848M343</accession>
<organism evidence="1 2">
    <name type="scientific">Paenibacillus lemnae</name>
    <dbReference type="NCBI Taxonomy" id="1330551"/>
    <lineage>
        <taxon>Bacteria</taxon>
        <taxon>Bacillati</taxon>
        <taxon>Bacillota</taxon>
        <taxon>Bacilli</taxon>
        <taxon>Bacillales</taxon>
        <taxon>Paenibacillaceae</taxon>
        <taxon>Paenibacillus</taxon>
    </lineage>
</organism>
<dbReference type="EMBL" id="JABBPN010000003">
    <property type="protein sequence ID" value="NMO94986.1"/>
    <property type="molecule type" value="Genomic_DNA"/>
</dbReference>
<comment type="caution">
    <text evidence="1">The sequence shown here is derived from an EMBL/GenBank/DDBJ whole genome shotgun (WGS) entry which is preliminary data.</text>
</comment>
<evidence type="ECO:0000313" key="2">
    <source>
        <dbReference type="Proteomes" id="UP000565468"/>
    </source>
</evidence>
<dbReference type="RefSeq" id="WP_169503766.1">
    <property type="nucleotide sequence ID" value="NZ_JABBPN010000003.1"/>
</dbReference>
<dbReference type="Pfam" id="PF14281">
    <property type="entry name" value="PDDEXK_4"/>
    <property type="match status" value="1"/>
</dbReference>